<name>A0A1G8EH20_9FIRM</name>
<evidence type="ECO:0000259" key="1">
    <source>
        <dbReference type="Pfam" id="PF00582"/>
    </source>
</evidence>
<dbReference type="Gene3D" id="3.40.50.620">
    <property type="entry name" value="HUPs"/>
    <property type="match status" value="1"/>
</dbReference>
<dbReference type="CDD" id="cd00293">
    <property type="entry name" value="USP-like"/>
    <property type="match status" value="1"/>
</dbReference>
<dbReference type="OrthoDB" id="9777884at2"/>
<dbReference type="InterPro" id="IPR006016">
    <property type="entry name" value="UspA"/>
</dbReference>
<reference evidence="3" key="1">
    <citation type="submission" date="2016-10" db="EMBL/GenBank/DDBJ databases">
        <authorList>
            <person name="Varghese N."/>
            <person name="Submissions S."/>
        </authorList>
    </citation>
    <scope>NUCLEOTIDE SEQUENCE [LARGE SCALE GENOMIC DNA]</scope>
    <source>
        <strain evidence="3">DSM 8344</strain>
    </source>
</reference>
<sequence length="190" mass="21662">MTDSKFNVLLYFDDSQQAFYAAVHTAKLLKNMPNMHLTVVQARETCEDSNVTEFCWLDTKDLVNWAIAKGNAQGFEYHWPLKASSDWMKRVFAGSNSSDRDKYHQMISEANRVFTERAEDVSNVIIYCNPGISDTLDALYDYAAKNSYNLIIMGTRGLTTMKILLFGCLINNSPIPMMLVKKLPKEISKH</sequence>
<evidence type="ECO:0000313" key="2">
    <source>
        <dbReference type="EMBL" id="SDH69090.1"/>
    </source>
</evidence>
<organism evidence="2 3">
    <name type="scientific">Desulfosporosinus hippei DSM 8344</name>
    <dbReference type="NCBI Taxonomy" id="1121419"/>
    <lineage>
        <taxon>Bacteria</taxon>
        <taxon>Bacillati</taxon>
        <taxon>Bacillota</taxon>
        <taxon>Clostridia</taxon>
        <taxon>Eubacteriales</taxon>
        <taxon>Desulfitobacteriaceae</taxon>
        <taxon>Desulfosporosinus</taxon>
    </lineage>
</organism>
<dbReference type="AlphaFoldDB" id="A0A1G8EH20"/>
<dbReference type="STRING" id="1121419.SAMN05443529_11717"/>
<proteinExistence type="predicted"/>
<feature type="domain" description="UspA" evidence="1">
    <location>
        <begin position="7"/>
        <end position="181"/>
    </location>
</feature>
<dbReference type="SUPFAM" id="SSF52402">
    <property type="entry name" value="Adenine nucleotide alpha hydrolases-like"/>
    <property type="match status" value="1"/>
</dbReference>
<gene>
    <name evidence="2" type="ORF">SAMN05443529_11717</name>
</gene>
<dbReference type="Pfam" id="PF00582">
    <property type="entry name" value="Usp"/>
    <property type="match status" value="1"/>
</dbReference>
<dbReference type="InterPro" id="IPR014729">
    <property type="entry name" value="Rossmann-like_a/b/a_fold"/>
</dbReference>
<dbReference type="Proteomes" id="UP000198656">
    <property type="component" value="Unassembled WGS sequence"/>
</dbReference>
<keyword evidence="3" id="KW-1185">Reference proteome</keyword>
<dbReference type="RefSeq" id="WP_092334352.1">
    <property type="nucleotide sequence ID" value="NZ_FNCP01000017.1"/>
</dbReference>
<evidence type="ECO:0000313" key="3">
    <source>
        <dbReference type="Proteomes" id="UP000198656"/>
    </source>
</evidence>
<accession>A0A1G8EH20</accession>
<dbReference type="EMBL" id="FNCP01000017">
    <property type="protein sequence ID" value="SDH69090.1"/>
    <property type="molecule type" value="Genomic_DNA"/>
</dbReference>
<protein>
    <submittedName>
        <fullName evidence="2">Universal stress protein family protein</fullName>
    </submittedName>
</protein>